<feature type="domain" description="Ketosynthase family 3 (KS3)" evidence="5">
    <location>
        <begin position="1"/>
        <end position="411"/>
    </location>
</feature>
<comment type="caution">
    <text evidence="7">The sequence shown here is derived from an EMBL/GenBank/DDBJ whole genome shotgun (WGS) entry which is preliminary data.</text>
</comment>
<dbReference type="PROSITE" id="PS52004">
    <property type="entry name" value="KS3_2"/>
    <property type="match status" value="1"/>
</dbReference>
<dbReference type="Pfam" id="PF02801">
    <property type="entry name" value="Ketoacyl-synt_C"/>
    <property type="match status" value="1"/>
</dbReference>
<evidence type="ECO:0000259" key="5">
    <source>
        <dbReference type="PROSITE" id="PS52004"/>
    </source>
</evidence>
<dbReference type="PANTHER" id="PTHR11712:SF336">
    <property type="entry name" value="3-OXOACYL-[ACYL-CARRIER-PROTEIN] SYNTHASE, MITOCHONDRIAL"/>
    <property type="match status" value="1"/>
</dbReference>
<dbReference type="Proteomes" id="UP001198461">
    <property type="component" value="Unassembled WGS sequence"/>
</dbReference>
<feature type="region of interest" description="Disordered" evidence="4">
    <location>
        <begin position="121"/>
        <end position="140"/>
    </location>
</feature>
<evidence type="ECO:0000313" key="7">
    <source>
        <dbReference type="EMBL" id="OUQ70000.1"/>
    </source>
</evidence>
<sequence>MEYPLNIYITAHTLISSLGFGISENKKAIHDYRSGIRMQEAGRISDSPILAGMIDSVELEKRAKEQLEKRAKELDISSYTRLEQLFILTIQEVISQSGVNLQESDCALLLSTTKGNIDLLSDQEKRTNSDKPSGSVQSTIDNPSFLQELSADSPTFLWKMAERIGHFFETTNQVEVISNACISGVSALVVAKRWIESGRYKRVIVAGGDILSHFITSGFLSFRSVSAHRCRPYDIQRDGLSLGEACGAVLLETQGNANHIILSGGAISNDANHISGPSRTGDGLALAINQAMEEAGTLPEDISFINAHGTATVYNDEMESKAIHLAGLSTVPVNSLKPYFGHTLGASGIIETILCIEQLKEGIYYGTLGYETLGVPMPITVYGTHQPMPMKCCIKTTSGFGGCNAALVLSLPNTHLKQKTDSPTFCKAVVESANIVTIKPGVVENQGTAIFNSSETDFAPFIREAYKYLGENNMKFYKMDNLCKLGYVAAGYLLKDTNYRPEEIGIILANASASLDTDCRHQAIINKEGDKAASPAVFVYTLPNVVLGEICIRHKIQGENTFFVCQQSDTASLEDYARIVMAKGKLRTCIIGWCELLDGHYQAEFKQLNNISTIYE</sequence>
<dbReference type="PANTHER" id="PTHR11712">
    <property type="entry name" value="POLYKETIDE SYNTHASE-RELATED"/>
    <property type="match status" value="1"/>
</dbReference>
<dbReference type="PROSITE" id="PS00098">
    <property type="entry name" value="THIOLASE_1"/>
    <property type="match status" value="1"/>
</dbReference>
<accession>A0A1Y4VIR4</accession>
<reference evidence="7" key="2">
    <citation type="journal article" date="2018" name="BMC Genomics">
        <title>Whole genome sequencing and function prediction of 133 gut anaerobes isolated from chicken caecum in pure cultures.</title>
        <authorList>
            <person name="Medvecky M."/>
            <person name="Cejkova D."/>
            <person name="Polansky O."/>
            <person name="Karasova D."/>
            <person name="Kubasova T."/>
            <person name="Cizek A."/>
            <person name="Rychlik I."/>
        </authorList>
    </citation>
    <scope>NUCLEOTIDE SEQUENCE</scope>
    <source>
        <strain evidence="7">An109</strain>
    </source>
</reference>
<dbReference type="Gene3D" id="3.40.47.10">
    <property type="match status" value="2"/>
</dbReference>
<dbReference type="Pfam" id="PF00109">
    <property type="entry name" value="ketoacyl-synt"/>
    <property type="match status" value="1"/>
</dbReference>
<reference evidence="8" key="1">
    <citation type="submission" date="2017-04" db="EMBL/GenBank/DDBJ databases">
        <title>Function of individual gut microbiota members based on whole genome sequencing of pure cultures obtained from chicken caecum.</title>
        <authorList>
            <person name="Medvecky M."/>
            <person name="Cejkova D."/>
            <person name="Polansky O."/>
            <person name="Karasova D."/>
            <person name="Kubasova T."/>
            <person name="Cizek A."/>
            <person name="Rychlik I."/>
        </authorList>
    </citation>
    <scope>NUCLEOTIDE SEQUENCE [LARGE SCALE GENOMIC DNA]</scope>
    <source>
        <strain evidence="8">An109</strain>
    </source>
</reference>
<dbReference type="InterPro" id="IPR014030">
    <property type="entry name" value="Ketoacyl_synth_N"/>
</dbReference>
<dbReference type="InterPro" id="IPR016039">
    <property type="entry name" value="Thiolase-like"/>
</dbReference>
<evidence type="ECO:0000256" key="3">
    <source>
        <dbReference type="RuleBase" id="RU003694"/>
    </source>
</evidence>
<dbReference type="AlphaFoldDB" id="A0A1Y4VIR4"/>
<dbReference type="InterPro" id="IPR020615">
    <property type="entry name" value="Thiolase_acyl_enz_int_AS"/>
</dbReference>
<dbReference type="EMBL" id="JAIWYE010000033">
    <property type="protein sequence ID" value="MCA4705554.1"/>
    <property type="molecule type" value="Genomic_DNA"/>
</dbReference>
<dbReference type="Proteomes" id="UP000196036">
    <property type="component" value="Unassembled WGS sequence"/>
</dbReference>
<dbReference type="InterPro" id="IPR000794">
    <property type="entry name" value="Beta-ketoacyl_synthase"/>
</dbReference>
<evidence type="ECO:0000313" key="8">
    <source>
        <dbReference type="Proteomes" id="UP000196036"/>
    </source>
</evidence>
<dbReference type="GO" id="GO:0005829">
    <property type="term" value="C:cytosol"/>
    <property type="evidence" value="ECO:0007669"/>
    <property type="project" value="TreeGrafter"/>
</dbReference>
<feature type="compositionally biased region" description="Polar residues" evidence="4">
    <location>
        <begin position="130"/>
        <end position="140"/>
    </location>
</feature>
<reference evidence="6" key="3">
    <citation type="submission" date="2023-08" db="EMBL/GenBank/DDBJ databases">
        <title>Mucin Metabolism Genes Underlie the Key Renovations of Bacteroides xylanisolvens Genomes in Captive Great Apes.</title>
        <authorList>
            <person name="Nishida A.H."/>
        </authorList>
    </citation>
    <scope>NUCLEOTIDE SEQUENCE</scope>
    <source>
        <strain evidence="6">P13.H9</strain>
    </source>
</reference>
<organism evidence="7 8">
    <name type="scientific">Bacteroides xylanisolvens</name>
    <dbReference type="NCBI Taxonomy" id="371601"/>
    <lineage>
        <taxon>Bacteria</taxon>
        <taxon>Pseudomonadati</taxon>
        <taxon>Bacteroidota</taxon>
        <taxon>Bacteroidia</taxon>
        <taxon>Bacteroidales</taxon>
        <taxon>Bacteroidaceae</taxon>
        <taxon>Bacteroides</taxon>
    </lineage>
</organism>
<dbReference type="EMBL" id="NFLW01000015">
    <property type="protein sequence ID" value="OUQ70000.1"/>
    <property type="molecule type" value="Genomic_DNA"/>
</dbReference>
<gene>
    <name evidence="7" type="ORF">B5E52_09485</name>
    <name evidence="6" type="ORF">LD004_18280</name>
</gene>
<protein>
    <submittedName>
        <fullName evidence="7">Beta-ACP synthase</fullName>
    </submittedName>
    <submittedName>
        <fullName evidence="6">Beta-ketoacyl-[acyl-carrier-protein] synthase family protein</fullName>
    </submittedName>
</protein>
<proteinExistence type="inferred from homology"/>
<dbReference type="SMART" id="SM00825">
    <property type="entry name" value="PKS_KS"/>
    <property type="match status" value="1"/>
</dbReference>
<evidence type="ECO:0000256" key="4">
    <source>
        <dbReference type="SAM" id="MobiDB-lite"/>
    </source>
</evidence>
<dbReference type="InterPro" id="IPR020841">
    <property type="entry name" value="PKS_Beta-ketoAc_synthase_dom"/>
</dbReference>
<dbReference type="RefSeq" id="WP_008020529.1">
    <property type="nucleotide sequence ID" value="NZ_AP031409.1"/>
</dbReference>
<evidence type="ECO:0000256" key="2">
    <source>
        <dbReference type="ARBA" id="ARBA00022679"/>
    </source>
</evidence>
<evidence type="ECO:0000256" key="1">
    <source>
        <dbReference type="ARBA" id="ARBA00008467"/>
    </source>
</evidence>
<dbReference type="CDD" id="cd00834">
    <property type="entry name" value="KAS_I_II"/>
    <property type="match status" value="1"/>
</dbReference>
<dbReference type="InterPro" id="IPR014031">
    <property type="entry name" value="Ketoacyl_synth_C"/>
</dbReference>
<comment type="similarity">
    <text evidence="1 3">Belongs to the thiolase-like superfamily. Beta-ketoacyl-ACP synthases family.</text>
</comment>
<dbReference type="GO" id="GO:0006633">
    <property type="term" value="P:fatty acid biosynthetic process"/>
    <property type="evidence" value="ECO:0007669"/>
    <property type="project" value="TreeGrafter"/>
</dbReference>
<dbReference type="SUPFAM" id="SSF53901">
    <property type="entry name" value="Thiolase-like"/>
    <property type="match status" value="3"/>
</dbReference>
<evidence type="ECO:0000313" key="6">
    <source>
        <dbReference type="EMBL" id="MCA4705554.1"/>
    </source>
</evidence>
<name>A0A1Y4VIR4_9BACE</name>
<dbReference type="GO" id="GO:0004315">
    <property type="term" value="F:3-oxoacyl-[acyl-carrier-protein] synthase activity"/>
    <property type="evidence" value="ECO:0007669"/>
    <property type="project" value="TreeGrafter"/>
</dbReference>
<keyword evidence="2 3" id="KW-0808">Transferase</keyword>